<dbReference type="STRING" id="1121419.SAMN05443529_103130"/>
<dbReference type="AlphaFoldDB" id="A0A1G7UFG6"/>
<dbReference type="InterPro" id="IPR050612">
    <property type="entry name" value="Prok_Mopterin_Oxidored"/>
</dbReference>
<dbReference type="Gene3D" id="2.40.40.20">
    <property type="match status" value="1"/>
</dbReference>
<dbReference type="RefSeq" id="WP_092330241.1">
    <property type="nucleotide sequence ID" value="NZ_FNCP01000003.1"/>
</dbReference>
<dbReference type="Gene3D" id="3.40.228.10">
    <property type="entry name" value="Dimethylsulfoxide Reductase, domain 2"/>
    <property type="match status" value="1"/>
</dbReference>
<dbReference type="SMART" id="SM00926">
    <property type="entry name" value="Molybdop_Fe4S4"/>
    <property type="match status" value="1"/>
</dbReference>
<evidence type="ECO:0000313" key="7">
    <source>
        <dbReference type="Proteomes" id="UP000198656"/>
    </source>
</evidence>
<keyword evidence="2" id="KW-0479">Metal-binding</keyword>
<dbReference type="InterPro" id="IPR006657">
    <property type="entry name" value="MoPterin_dinucl-bd_dom"/>
</dbReference>
<dbReference type="SUPFAM" id="SSF53706">
    <property type="entry name" value="Formate dehydrogenase/DMSO reductase, domains 1-3"/>
    <property type="match status" value="1"/>
</dbReference>
<keyword evidence="3" id="KW-0408">Iron</keyword>
<protein>
    <submittedName>
        <fullName evidence="6">Anaerobic selenocysteine-containing dehydrogenase</fullName>
    </submittedName>
</protein>
<organism evidence="6 7">
    <name type="scientific">Desulfosporosinus hippei DSM 8344</name>
    <dbReference type="NCBI Taxonomy" id="1121419"/>
    <lineage>
        <taxon>Bacteria</taxon>
        <taxon>Bacillati</taxon>
        <taxon>Bacillota</taxon>
        <taxon>Clostridia</taxon>
        <taxon>Eubacteriales</taxon>
        <taxon>Desulfitobacteriaceae</taxon>
        <taxon>Desulfosporosinus</taxon>
    </lineage>
</organism>
<dbReference type="PANTHER" id="PTHR43742">
    <property type="entry name" value="TRIMETHYLAMINE-N-OXIDE REDUCTASE"/>
    <property type="match status" value="1"/>
</dbReference>
<dbReference type="Gene3D" id="3.40.50.740">
    <property type="match status" value="1"/>
</dbReference>
<name>A0A1G7UFG6_9FIRM</name>
<dbReference type="GO" id="GO:0043546">
    <property type="term" value="F:molybdopterin cofactor binding"/>
    <property type="evidence" value="ECO:0007669"/>
    <property type="project" value="InterPro"/>
</dbReference>
<dbReference type="InterPro" id="IPR006656">
    <property type="entry name" value="Mopterin_OxRdtase"/>
</dbReference>
<gene>
    <name evidence="6" type="ORF">SAMN05443529_103130</name>
</gene>
<dbReference type="EMBL" id="FNCP01000003">
    <property type="protein sequence ID" value="SDG46312.1"/>
    <property type="molecule type" value="Genomic_DNA"/>
</dbReference>
<dbReference type="InterPro" id="IPR006963">
    <property type="entry name" value="Mopterin_OxRdtase_4Fe-4S_dom"/>
</dbReference>
<evidence type="ECO:0000259" key="5">
    <source>
        <dbReference type="PROSITE" id="PS51669"/>
    </source>
</evidence>
<evidence type="ECO:0000256" key="2">
    <source>
        <dbReference type="ARBA" id="ARBA00022723"/>
    </source>
</evidence>
<dbReference type="CDD" id="cd02766">
    <property type="entry name" value="MopB_3"/>
    <property type="match status" value="1"/>
</dbReference>
<dbReference type="Pfam" id="PF04879">
    <property type="entry name" value="Molybdop_Fe4S4"/>
    <property type="match status" value="1"/>
</dbReference>
<dbReference type="PANTHER" id="PTHR43742:SF6">
    <property type="entry name" value="OXIDOREDUCTASE YYAE-RELATED"/>
    <property type="match status" value="1"/>
</dbReference>
<dbReference type="Pfam" id="PF00384">
    <property type="entry name" value="Molybdopterin"/>
    <property type="match status" value="1"/>
</dbReference>
<evidence type="ECO:0000256" key="4">
    <source>
        <dbReference type="ARBA" id="ARBA00023014"/>
    </source>
</evidence>
<comment type="similarity">
    <text evidence="1">Belongs to the prokaryotic molybdopterin-containing oxidoreductase family.</text>
</comment>
<proteinExistence type="inferred from homology"/>
<dbReference type="OrthoDB" id="219031at2"/>
<evidence type="ECO:0000256" key="1">
    <source>
        <dbReference type="ARBA" id="ARBA00010312"/>
    </source>
</evidence>
<keyword evidence="4" id="KW-0411">Iron-sulfur</keyword>
<dbReference type="Pfam" id="PF01568">
    <property type="entry name" value="Molydop_binding"/>
    <property type="match status" value="1"/>
</dbReference>
<dbReference type="PROSITE" id="PS51669">
    <property type="entry name" value="4FE4S_MOW_BIS_MGD"/>
    <property type="match status" value="1"/>
</dbReference>
<dbReference type="Proteomes" id="UP000198656">
    <property type="component" value="Unassembled WGS sequence"/>
</dbReference>
<sequence>MYQTHRNICPRNCYDTCSILSTTRNGILISVEGDPLHEYTKGKLCAKALEDVKKVYSQKRIRYPMKQRGRFSGYWERISWDEALNLIAGTILRLREEYGNALPLALNKYSGNFGVLHNAMEGLFSGLGSTTRAIGSPCWSAGVDAQTYDFGTFFCSDPGDMGKSQLIWLWGVNPAWTAVHQMPLLLNAMDRGVKVVCFDTYFSATAARSSHFIQVRPGTDGLLALGFSKVIVEENLLDPDLASYSLGHEEFIQYLRRDIDLNHCAEITGVPVKTIRELAVDYAKTHPACIWAGFGLQRYTNGGQNLRAIDALGALAGHIGEPGGGVQYGQFKTWQFAGQLQGLHPKQTPESKGLLKSVPQDKENREDRLLSINNFAEQALQCSDPPVKMLWISGRNPLSQDGNLHLWKALIQKLDYIVISDLFHSMSSQAADLFLPVTTHYEHWDLHASYWHYWVGVNEPTIAPVGESRSDLQIAWAVSHKLNQLAPGSCAFPTGGEEKETLLKEVGPDMLEILGLETPEEILNGPVRARFPATAWENRRFKTPSGRFEFGSARAEASGLPAFPVYRPPLSPSEEFPLRLLTPHHATTINSQVYSSETEKEDFIFHLSPEVAERYALQTGERVLVWNKFGKLEGIVQIENRLPREAVILYQEPVKSNLPLNSLMGTPNTDMGNLSLGAPGFALNETFINLRKLN</sequence>
<keyword evidence="7" id="KW-1185">Reference proteome</keyword>
<accession>A0A1G7UFG6</accession>
<dbReference type="Gene3D" id="2.20.25.90">
    <property type="entry name" value="ADC-like domains"/>
    <property type="match status" value="1"/>
</dbReference>
<dbReference type="GO" id="GO:0051536">
    <property type="term" value="F:iron-sulfur cluster binding"/>
    <property type="evidence" value="ECO:0007669"/>
    <property type="project" value="UniProtKB-KW"/>
</dbReference>
<dbReference type="GO" id="GO:0046872">
    <property type="term" value="F:metal ion binding"/>
    <property type="evidence" value="ECO:0007669"/>
    <property type="project" value="UniProtKB-KW"/>
</dbReference>
<dbReference type="GO" id="GO:0016491">
    <property type="term" value="F:oxidoreductase activity"/>
    <property type="evidence" value="ECO:0007669"/>
    <property type="project" value="InterPro"/>
</dbReference>
<evidence type="ECO:0000256" key="3">
    <source>
        <dbReference type="ARBA" id="ARBA00023004"/>
    </source>
</evidence>
<dbReference type="InterPro" id="IPR009010">
    <property type="entry name" value="Asp_de-COase-like_dom_sf"/>
</dbReference>
<dbReference type="Gene3D" id="3.30.2070.10">
    <property type="entry name" value="Formate dehydrogenase/DMSO reductase"/>
    <property type="match status" value="1"/>
</dbReference>
<feature type="domain" description="4Fe-4S Mo/W bis-MGD-type" evidence="5">
    <location>
        <begin position="2"/>
        <end position="59"/>
    </location>
</feature>
<dbReference type="CDD" id="cd02775">
    <property type="entry name" value="MopB_CT"/>
    <property type="match status" value="1"/>
</dbReference>
<evidence type="ECO:0000313" key="6">
    <source>
        <dbReference type="EMBL" id="SDG46312.1"/>
    </source>
</evidence>
<dbReference type="SUPFAM" id="SSF50692">
    <property type="entry name" value="ADC-like"/>
    <property type="match status" value="1"/>
</dbReference>
<reference evidence="7" key="1">
    <citation type="submission" date="2016-10" db="EMBL/GenBank/DDBJ databases">
        <authorList>
            <person name="Varghese N."/>
            <person name="Submissions S."/>
        </authorList>
    </citation>
    <scope>NUCLEOTIDE SEQUENCE [LARGE SCALE GENOMIC DNA]</scope>
    <source>
        <strain evidence="7">DSM 8344</strain>
    </source>
</reference>